<dbReference type="InterPro" id="IPR044004">
    <property type="entry name" value="TSP1_spondin_dom"/>
</dbReference>
<evidence type="ECO:0000313" key="9">
    <source>
        <dbReference type="RefSeq" id="XP_055859807.1"/>
    </source>
</evidence>
<dbReference type="Gene3D" id="2.20.100.10">
    <property type="entry name" value="Thrombospondin type-1 (TSP1) repeat"/>
    <property type="match status" value="10"/>
</dbReference>
<reference evidence="9" key="1">
    <citation type="submission" date="2025-08" db="UniProtKB">
        <authorList>
            <consortium name="RefSeq"/>
        </authorList>
    </citation>
    <scope>IDENTIFICATION</scope>
</reference>
<dbReference type="Pfam" id="PF19028">
    <property type="entry name" value="TSP1_spondin"/>
    <property type="match status" value="4"/>
</dbReference>
<keyword evidence="5" id="KW-0812">Transmembrane</keyword>
<proteinExistence type="predicted"/>
<dbReference type="SMART" id="SM00209">
    <property type="entry name" value="TSP1"/>
    <property type="match status" value="17"/>
</dbReference>
<feature type="domain" description="Spondin-like TSP1" evidence="7">
    <location>
        <begin position="990"/>
        <end position="1030"/>
    </location>
</feature>
<feature type="domain" description="Spondin-like TSP1" evidence="7">
    <location>
        <begin position="1239"/>
        <end position="1291"/>
    </location>
</feature>
<evidence type="ECO:0000256" key="2">
    <source>
        <dbReference type="ARBA" id="ARBA00023157"/>
    </source>
</evidence>
<name>A0A9W2YAT3_BIOGL</name>
<sequence>MDVYRRLTGCVLYLWILVLCGGALGEQYRWHVGGWSECQHERCGAGGSQYRDVWCIQSDGRPVASDRCEEADFKPIVRKSCIKPCSENVVLKGVGESNRERPLPGQEHGGPKSEEWEPTEPRDNRFDLSNDFEREESQNVPRLPLSVATSDVEWVVSQWSSCRLESDNKACGRNSGIRTRNVTCERRDSPVVVSNSRCLLVEPMPQIRETCELLCRQDCVVSDYFNWTECSSTCMLANKTRTRVVIVPPRHRGSHCPELSDMVPCVNCTASFIYQYMAWLPCTSMDNNYANGLSTHPLIGYQTREVACLQSKGVLASDRYCQERFPHTIPRKARACVMAQDCILSSWSPMTPHNSSCIGYDGVVQHGFMVRTRQVLQLPLGSGDPCPSELVDYIRLNKEDLKSLRSCKQTKWITSNWTPCESVPGYNHCGTGIQTRNAICVEPGDDGVERPVEEDHCMFQYKPSVAASCTIECNYDCSVSQWSAWSTCQDIECEISSIRQRRAEEIIGKRFRTRVILTLPGSGGKPCPHVSETRMCEPQPCFTWNITLGLCEATVRGGCGEGTQLRKAVCLNRLGAKVRERFCHENLQAEQNWANCYVPCPEDCIVSEWGSWSSCPNPCDIQLGGRVVRTRTRQILSTQLQGRSCPYQSNLRQTEPCPVLQDCETYQWEVSSWGTCVLEQERSKCGRGTQTRNVDCFTARKVRAPSYKCLEKIQPVMTQTCVVPCPSDCELTEWSDWSACGVTCLPLQARQIYPTQIRKRYILQQPLNSGVACPSDLVEEQSCLELPVCQSYYWEMSDWSDCILAPEFPRCGHGLRARHVKCKHANNQVINDAAISVCLENLGFLPDLTEKCHVPCESECQFENWSPWTPCYPWCERMRYRPIVGDSKRLKECQDSAMEKESCVCSDHEAISMGAWSDCIIDPPTLRPSYIDDIYGRSNSSDLTALGSLNSCGTGKQYMTQYCQNPNLSDHTRCSEPQEKACTIPCPVDCETTQWTSWSACSVYCGSGIQHRERRIMALPSNGGRKCPFMFGNDKESQTRVCTIDCSYKVWKADDWGPCFPNGTKTCGEGTHARQLRCVSVSTDGTETTVDNHYCGNDEEPVTIKPCSLPCAGDCVMSEWSDWTPCRQPCNGQQTQKRDRSVLRWPRDDAMMRYCTAQQDERTCERQVNCIEYSWELSDWTSCLVNEGRADCGVGHKERFAMCRNEAGAKVESYKCQQLFGPVTEPLSVSCEIPCDYDCLLSAWSDWTPCSVTCGLGVTLRKRTVLQNPMGNGRKCPEKNEQSKSCYSRGCYRWHVSEWSECNIEMNFCGMGVQERNVSCLSDYNRRVNTSMCSKDLEKLVTQTIRPCHVPCPGECFLSEWSSWSHCFISCEDFEQRFRQGVQARSRAILAHPMPSNPPCNTTMWEDRPCEASQCTLFKWSAGEWDVQTGRRRVVCERTYDGLQVEGGCDERLRPSEALLCDNPKCVSPAYCSDFNECDCPGSGQYTLYNLNSTARSCRMNITGTGDASTGTKAEMAKSPNIWMYAVIVVGTVFVIAVTAALYNMCELFRTGPRPRPKGENSREGSTTGTIHSVRSLQGNSRGMTRSENLYKQINHVDSEEAAILSDRELPSPPSQNSHHGLAPLTSPDPEDIPDVVSPGPIICTSAPVAGAASNNVTSTSLLGQSAFTRTKVSAPMHDRTNPVKFNRRYHRLHRLLPQCFACDDGSNSNTVCVMNGGGDGSDATEQTVALTYANLKDNVESYDNSNYSTNSSFQSHNCMLSRTHPRSLEMAKRSKVYTEFSRATDAGDEVLLQDVSPPRGHVCIPHAGTREDLRLVTHTSCCSSSESLAMSSDLISGKQEESSQCSLQLGDTAETIVSQDAAEAQPACCQVKKPALETIRPYHQMVHQPRSSNLNSKSKLLALSSKRNATFNDLHTHSSLQEPSVVHYRKSPAGIRNERTPSGGSSVDELCYYVLERPVHQIPSLDDLMCSQRTARSPRPYYRGADHVLSTSVSALMPSESQQMRHKQNIISGSTNLPRLSRPHKDAVHPISTSPSFASLPDSAVHSAQRSRKNLPLLEKASQDSGHASIPRSRTVSPGEFSLENNDVLIRTGSSTYIKGYSPLHVQTSVESGNECPTPSPCSKKDLGSPSVGLYLLCSPDTLSQHSNISGMETSV</sequence>
<feature type="region of interest" description="Disordered" evidence="4">
    <location>
        <begin position="2014"/>
        <end position="2080"/>
    </location>
</feature>
<accession>A0A9W2YAT3</accession>
<evidence type="ECO:0000259" key="7">
    <source>
        <dbReference type="Pfam" id="PF19028"/>
    </source>
</evidence>
<evidence type="ECO:0000313" key="8">
    <source>
        <dbReference type="Proteomes" id="UP001165740"/>
    </source>
</evidence>
<keyword evidence="3" id="KW-0325">Glycoprotein</keyword>
<dbReference type="InterPro" id="IPR000884">
    <property type="entry name" value="TSP1_rpt"/>
</dbReference>
<dbReference type="GO" id="GO:0030036">
    <property type="term" value="P:actin cytoskeleton organization"/>
    <property type="evidence" value="ECO:0007669"/>
    <property type="project" value="TreeGrafter"/>
</dbReference>
<feature type="signal peptide" evidence="6">
    <location>
        <begin position="1"/>
        <end position="25"/>
    </location>
</feature>
<feature type="compositionally biased region" description="Polar residues" evidence="4">
    <location>
        <begin position="1564"/>
        <end position="1585"/>
    </location>
</feature>
<dbReference type="Proteomes" id="UP001165740">
    <property type="component" value="Chromosome 11"/>
</dbReference>
<feature type="chain" id="PRO_5040958149" evidence="6">
    <location>
        <begin position="26"/>
        <end position="2157"/>
    </location>
</feature>
<keyword evidence="2" id="KW-1015">Disulfide bond</keyword>
<evidence type="ECO:0000256" key="3">
    <source>
        <dbReference type="ARBA" id="ARBA00023180"/>
    </source>
</evidence>
<dbReference type="InterPro" id="IPR051418">
    <property type="entry name" value="Spondin/Thrombospondin_T1"/>
</dbReference>
<evidence type="ECO:0000256" key="1">
    <source>
        <dbReference type="ARBA" id="ARBA00022729"/>
    </source>
</evidence>
<dbReference type="Pfam" id="PF19030">
    <property type="entry name" value="TSP1_ADAMTS"/>
    <property type="match status" value="4"/>
</dbReference>
<dbReference type="OrthoDB" id="5814848at2759"/>
<dbReference type="PROSITE" id="PS50092">
    <property type="entry name" value="TSP1"/>
    <property type="match status" value="11"/>
</dbReference>
<feature type="compositionally biased region" description="Basic and acidic residues" evidence="4">
    <location>
        <begin position="109"/>
        <end position="125"/>
    </location>
</feature>
<feature type="domain" description="Spondin-like TSP1" evidence="7">
    <location>
        <begin position="729"/>
        <end position="787"/>
    </location>
</feature>
<dbReference type="PANTHER" id="PTHR11311">
    <property type="entry name" value="SPONDIN"/>
    <property type="match status" value="1"/>
</dbReference>
<evidence type="ECO:0000256" key="6">
    <source>
        <dbReference type="SAM" id="SignalP"/>
    </source>
</evidence>
<dbReference type="SUPFAM" id="SSF82895">
    <property type="entry name" value="TSP-1 type 1 repeat"/>
    <property type="match status" value="8"/>
</dbReference>
<dbReference type="InterPro" id="IPR036383">
    <property type="entry name" value="TSP1_rpt_sf"/>
</dbReference>
<evidence type="ECO:0000256" key="5">
    <source>
        <dbReference type="SAM" id="Phobius"/>
    </source>
</evidence>
<dbReference type="GO" id="GO:0005886">
    <property type="term" value="C:plasma membrane"/>
    <property type="evidence" value="ECO:0007669"/>
    <property type="project" value="TreeGrafter"/>
</dbReference>
<evidence type="ECO:0000256" key="4">
    <source>
        <dbReference type="SAM" id="MobiDB-lite"/>
    </source>
</evidence>
<keyword evidence="5" id="KW-1133">Transmembrane helix</keyword>
<feature type="region of interest" description="Disordered" evidence="4">
    <location>
        <begin position="1608"/>
        <end position="1639"/>
    </location>
</feature>
<feature type="transmembrane region" description="Helical" evidence="5">
    <location>
        <begin position="1522"/>
        <end position="1546"/>
    </location>
</feature>
<feature type="domain" description="Spondin-like TSP1" evidence="7">
    <location>
        <begin position="219"/>
        <end position="266"/>
    </location>
</feature>
<feature type="region of interest" description="Disordered" evidence="4">
    <location>
        <begin position="96"/>
        <end position="125"/>
    </location>
</feature>
<dbReference type="RefSeq" id="XP_055859807.1">
    <property type="nucleotide sequence ID" value="XM_056003832.1"/>
</dbReference>
<organism evidence="8 9">
    <name type="scientific">Biomphalaria glabrata</name>
    <name type="common">Bloodfluke planorb</name>
    <name type="synonym">Freshwater snail</name>
    <dbReference type="NCBI Taxonomy" id="6526"/>
    <lineage>
        <taxon>Eukaryota</taxon>
        <taxon>Metazoa</taxon>
        <taxon>Spiralia</taxon>
        <taxon>Lophotrochozoa</taxon>
        <taxon>Mollusca</taxon>
        <taxon>Gastropoda</taxon>
        <taxon>Heterobranchia</taxon>
        <taxon>Euthyneura</taxon>
        <taxon>Panpulmonata</taxon>
        <taxon>Hygrophila</taxon>
        <taxon>Lymnaeoidea</taxon>
        <taxon>Planorbidae</taxon>
        <taxon>Biomphalaria</taxon>
    </lineage>
</organism>
<keyword evidence="5" id="KW-0472">Membrane</keyword>
<protein>
    <submittedName>
        <fullName evidence="9">Thrombospondin type-1 domain-containing protein 7A-like</fullName>
    </submittedName>
</protein>
<keyword evidence="8" id="KW-1185">Reference proteome</keyword>
<dbReference type="PANTHER" id="PTHR11311:SF30">
    <property type="entry name" value="SPONDIN-LIKE TSP1 DOMAIN-CONTAINING PROTEIN"/>
    <property type="match status" value="1"/>
</dbReference>
<dbReference type="Pfam" id="PF00090">
    <property type="entry name" value="TSP_1"/>
    <property type="match status" value="3"/>
</dbReference>
<feature type="region of interest" description="Disordered" evidence="4">
    <location>
        <begin position="1552"/>
        <end position="1585"/>
    </location>
</feature>
<gene>
    <name evidence="9" type="primary">LOC106066378</name>
</gene>
<dbReference type="OMA" id="GICMCEE"/>
<keyword evidence="1 6" id="KW-0732">Signal</keyword>
<dbReference type="GeneID" id="106066378"/>